<dbReference type="AlphaFoldDB" id="A0A8D9FC88"/>
<keyword evidence="1" id="KW-1133">Transmembrane helix</keyword>
<feature type="transmembrane region" description="Helical" evidence="1">
    <location>
        <begin position="49"/>
        <end position="67"/>
    </location>
</feature>
<name>A0A8D9FC88_9HEMI</name>
<reference evidence="2" key="1">
    <citation type="submission" date="2021-05" db="EMBL/GenBank/DDBJ databases">
        <authorList>
            <person name="Alioto T."/>
            <person name="Alioto T."/>
            <person name="Gomez Garrido J."/>
        </authorList>
    </citation>
    <scope>NUCLEOTIDE SEQUENCE</scope>
</reference>
<protein>
    <submittedName>
        <fullName evidence="2">Uncharacterized protein</fullName>
    </submittedName>
</protein>
<sequence>MLPNLHCTEVKLCALKCHTCRCKQNNCQSVTMATVVKSRIIREPKSRHLPLWLFSKISICSFFFSSFRVSSDVNRKPVFILCLIVVVSLLLSKIDRIGSARVF</sequence>
<keyword evidence="1" id="KW-0812">Transmembrane</keyword>
<dbReference type="EMBL" id="HBUF01639573">
    <property type="protein sequence ID" value="CAG6784752.1"/>
    <property type="molecule type" value="Transcribed_RNA"/>
</dbReference>
<accession>A0A8D9FC88</accession>
<proteinExistence type="predicted"/>
<organism evidence="2">
    <name type="scientific">Cacopsylla melanoneura</name>
    <dbReference type="NCBI Taxonomy" id="428564"/>
    <lineage>
        <taxon>Eukaryota</taxon>
        <taxon>Metazoa</taxon>
        <taxon>Ecdysozoa</taxon>
        <taxon>Arthropoda</taxon>
        <taxon>Hexapoda</taxon>
        <taxon>Insecta</taxon>
        <taxon>Pterygota</taxon>
        <taxon>Neoptera</taxon>
        <taxon>Paraneoptera</taxon>
        <taxon>Hemiptera</taxon>
        <taxon>Sternorrhyncha</taxon>
        <taxon>Psylloidea</taxon>
        <taxon>Psyllidae</taxon>
        <taxon>Psyllinae</taxon>
        <taxon>Cacopsylla</taxon>
    </lineage>
</organism>
<feature type="transmembrane region" description="Helical" evidence="1">
    <location>
        <begin position="73"/>
        <end position="91"/>
    </location>
</feature>
<evidence type="ECO:0000256" key="1">
    <source>
        <dbReference type="SAM" id="Phobius"/>
    </source>
</evidence>
<evidence type="ECO:0000313" key="2">
    <source>
        <dbReference type="EMBL" id="CAG6784752.1"/>
    </source>
</evidence>
<keyword evidence="1" id="KW-0472">Membrane</keyword>